<comment type="caution">
    <text evidence="1">The sequence shown here is derived from an EMBL/GenBank/DDBJ whole genome shotgun (WGS) entry which is preliminary data.</text>
</comment>
<organism evidence="1 2">
    <name type="scientific">Mytilus edulis</name>
    <name type="common">Blue mussel</name>
    <dbReference type="NCBI Taxonomy" id="6550"/>
    <lineage>
        <taxon>Eukaryota</taxon>
        <taxon>Metazoa</taxon>
        <taxon>Spiralia</taxon>
        <taxon>Lophotrochozoa</taxon>
        <taxon>Mollusca</taxon>
        <taxon>Bivalvia</taxon>
        <taxon>Autobranchia</taxon>
        <taxon>Pteriomorphia</taxon>
        <taxon>Mytilida</taxon>
        <taxon>Mytiloidea</taxon>
        <taxon>Mytilidae</taxon>
        <taxon>Mytilinae</taxon>
        <taxon>Mytilus</taxon>
    </lineage>
</organism>
<dbReference type="Proteomes" id="UP000683360">
    <property type="component" value="Unassembled WGS sequence"/>
</dbReference>
<gene>
    <name evidence="1" type="ORF">MEDL_30544</name>
</gene>
<evidence type="ECO:0000313" key="2">
    <source>
        <dbReference type="Proteomes" id="UP000683360"/>
    </source>
</evidence>
<reference evidence="1" key="1">
    <citation type="submission" date="2021-03" db="EMBL/GenBank/DDBJ databases">
        <authorList>
            <person name="Bekaert M."/>
        </authorList>
    </citation>
    <scope>NUCLEOTIDE SEQUENCE</scope>
</reference>
<accession>A0A8S3S6X4</accession>
<evidence type="ECO:0000313" key="1">
    <source>
        <dbReference type="EMBL" id="CAG2216827.1"/>
    </source>
</evidence>
<protein>
    <submittedName>
        <fullName evidence="1">Uncharacterized protein</fullName>
    </submittedName>
</protein>
<dbReference type="EMBL" id="CAJPWZ010001492">
    <property type="protein sequence ID" value="CAG2216827.1"/>
    <property type="molecule type" value="Genomic_DNA"/>
</dbReference>
<dbReference type="AlphaFoldDB" id="A0A8S3S6X4"/>
<sequence>MITSMKHELYCVIIVCKENGDILYGACECPVGRLFLRCVIRDNFKRLLTLDTDESEYSDTNSSDITDPASECESEWSNDCHFESVSQLTNEFGVTNSISCANDDGLLSFYRLVGCLYWAKHKSAFPQKSSPNSLFYLHASDGKDTLHTHIDFLEEIRPNIWNIMIFVEDMMPSLEALQLHWKRSCWVEIVWKQTLINFMAVPNPLHFGWQIDELTNHLKVVWDTKVNISKVNSNIPY</sequence>
<keyword evidence="2" id="KW-1185">Reference proteome</keyword>
<proteinExistence type="predicted"/>
<name>A0A8S3S6X4_MYTED</name>